<dbReference type="InterPro" id="IPR008966">
    <property type="entry name" value="Adhesion_dom_sf"/>
</dbReference>
<dbReference type="PANTHER" id="PTHR33420:SF3">
    <property type="entry name" value="FIMBRIAL SUBUNIT ELFA"/>
    <property type="match status" value="1"/>
</dbReference>
<comment type="subcellular location">
    <subcellularLocation>
        <location evidence="1">Fimbrium</location>
    </subcellularLocation>
</comment>
<dbReference type="KEGG" id="sfw:WN53_12825"/>
<dbReference type="STRING" id="47917.AV650_08175"/>
<evidence type="ECO:0000256" key="3">
    <source>
        <dbReference type="ARBA" id="ARBA00022729"/>
    </source>
</evidence>
<dbReference type="GO" id="GO:0009289">
    <property type="term" value="C:pilus"/>
    <property type="evidence" value="ECO:0007669"/>
    <property type="project" value="UniProtKB-SubCell"/>
</dbReference>
<dbReference type="Gene3D" id="2.60.40.1090">
    <property type="entry name" value="Fimbrial-type adhesion domain"/>
    <property type="match status" value="1"/>
</dbReference>
<dbReference type="SUPFAM" id="SSF49401">
    <property type="entry name" value="Bacterial adhesins"/>
    <property type="match status" value="1"/>
</dbReference>
<evidence type="ECO:0000313" key="6">
    <source>
        <dbReference type="Proteomes" id="UP000270487"/>
    </source>
</evidence>
<dbReference type="InterPro" id="IPR036937">
    <property type="entry name" value="Adhesion_dom_fimbrial_sf"/>
</dbReference>
<comment type="similarity">
    <text evidence="2">Belongs to the fimbrial protein family.</text>
</comment>
<dbReference type="Proteomes" id="UP000270487">
    <property type="component" value="Chromosome"/>
</dbReference>
<gene>
    <name evidence="5" type="primary">papH_5</name>
    <name evidence="5" type="ORF">NCTC13193_01013</name>
</gene>
<dbReference type="GO" id="GO:0043709">
    <property type="term" value="P:cell adhesion involved in single-species biofilm formation"/>
    <property type="evidence" value="ECO:0007669"/>
    <property type="project" value="TreeGrafter"/>
</dbReference>
<dbReference type="PANTHER" id="PTHR33420">
    <property type="entry name" value="FIMBRIAL SUBUNIT ELFA-RELATED"/>
    <property type="match status" value="1"/>
</dbReference>
<reference evidence="5 6" key="1">
    <citation type="submission" date="2018-12" db="EMBL/GenBank/DDBJ databases">
        <authorList>
            <consortium name="Pathogen Informatics"/>
        </authorList>
    </citation>
    <scope>NUCLEOTIDE SEQUENCE [LARGE SCALE GENOMIC DNA]</scope>
    <source>
        <strain evidence="5 6">NCTC13193</strain>
    </source>
</reference>
<accession>A0A0F7HB23</accession>
<keyword evidence="3" id="KW-0732">Signal</keyword>
<dbReference type="RefSeq" id="WP_024484112.1">
    <property type="nucleotide sequence ID" value="NZ_CAMKSK010000002.1"/>
</dbReference>
<dbReference type="AlphaFoldDB" id="A0A0F7HB23"/>
<keyword evidence="4" id="KW-0281">Fimbrium</keyword>
<dbReference type="InterPro" id="IPR050263">
    <property type="entry name" value="Bact_Fimbrial_Adh_Pro"/>
</dbReference>
<dbReference type="EMBL" id="LR134492">
    <property type="protein sequence ID" value="VEI64138.1"/>
    <property type="molecule type" value="Genomic_DNA"/>
</dbReference>
<evidence type="ECO:0000313" key="5">
    <source>
        <dbReference type="EMBL" id="VEI64138.1"/>
    </source>
</evidence>
<evidence type="ECO:0000256" key="1">
    <source>
        <dbReference type="ARBA" id="ARBA00004561"/>
    </source>
</evidence>
<evidence type="ECO:0000256" key="2">
    <source>
        <dbReference type="ARBA" id="ARBA00006671"/>
    </source>
</evidence>
<sequence length="184" mass="20282">MKWTYDVSPYVVPSLLMCCVLAFSGSVVSDDVLGKGRVSMEGAIVETPCAIEVGDRDQSLVMDTLPVSQLIRDGRGPEKDFVIRLVDCALVRFDTTAPDWQRFQVTFDGDNDRGYFGVNGEARGVALMIRNARGEVASPGDAMLASTITPGELQLHYTLSLVGNQQKLQAGNYRSAIRFRMDYY</sequence>
<dbReference type="GeneID" id="30321052"/>
<evidence type="ECO:0000256" key="4">
    <source>
        <dbReference type="ARBA" id="ARBA00023263"/>
    </source>
</evidence>
<organism evidence="5 6">
    <name type="scientific">Serratia fonticola</name>
    <dbReference type="NCBI Taxonomy" id="47917"/>
    <lineage>
        <taxon>Bacteria</taxon>
        <taxon>Pseudomonadati</taxon>
        <taxon>Pseudomonadota</taxon>
        <taxon>Gammaproteobacteria</taxon>
        <taxon>Enterobacterales</taxon>
        <taxon>Yersiniaceae</taxon>
        <taxon>Serratia</taxon>
    </lineage>
</organism>
<protein>
    <submittedName>
        <fullName evidence="5">PAP fimbrial minor pilin protein</fullName>
    </submittedName>
</protein>
<name>A0A0F7HB23_SERFO</name>
<proteinExistence type="inferred from homology"/>